<evidence type="ECO:0000256" key="2">
    <source>
        <dbReference type="ARBA" id="ARBA00023203"/>
    </source>
</evidence>
<dbReference type="InterPro" id="IPR002108">
    <property type="entry name" value="ADF-H"/>
</dbReference>
<evidence type="ECO:0000259" key="3">
    <source>
        <dbReference type="PROSITE" id="PS51263"/>
    </source>
</evidence>
<comment type="similarity">
    <text evidence="1">Belongs to the actin-binding proteins ADF family.</text>
</comment>
<dbReference type="SMART" id="SM00102">
    <property type="entry name" value="ADF"/>
    <property type="match status" value="1"/>
</dbReference>
<sequence>MCGNFERLKKLYEKIVLKFENNPQASGVKVDPSCKNAYDLLHNKHQHSYIIFKIDKNDTAIVVEKVGDKNAPYSEFVDEMKKLVEDGKECRYAAVDVEVTVQRQGAEGTSTLNKVIFVQYCPDNAPVRRRMLYASSVRALKASLGLESLFQVQASEMSDLDEKSVKSDLMSNQRI</sequence>
<dbReference type="EMBL" id="GL379787">
    <property type="protein sequence ID" value="EGT30762.1"/>
    <property type="molecule type" value="Genomic_DNA"/>
</dbReference>
<dbReference type="InParanoid" id="G0M989"/>
<feature type="domain" description="ADF-H" evidence="3">
    <location>
        <begin position="27"/>
        <end position="170"/>
    </location>
</feature>
<gene>
    <name evidence="4" type="ORF">CAEBREN_25435</name>
</gene>
<evidence type="ECO:0000256" key="1">
    <source>
        <dbReference type="ARBA" id="ARBA00006844"/>
    </source>
</evidence>
<dbReference type="GO" id="GO:1990904">
    <property type="term" value="C:ribonucleoprotein complex"/>
    <property type="evidence" value="ECO:0007669"/>
    <property type="project" value="EnsemblMetazoa"/>
</dbReference>
<keyword evidence="2" id="KW-0009">Actin-binding</keyword>
<dbReference type="Pfam" id="PF00241">
    <property type="entry name" value="Cofilin_ADF"/>
    <property type="match status" value="1"/>
</dbReference>
<dbReference type="GO" id="GO:0030042">
    <property type="term" value="P:actin filament depolymerization"/>
    <property type="evidence" value="ECO:0007669"/>
    <property type="project" value="EnsemblMetazoa"/>
</dbReference>
<dbReference type="PROSITE" id="PS51263">
    <property type="entry name" value="ADF_H"/>
    <property type="match status" value="1"/>
</dbReference>
<organism evidence="5">
    <name type="scientific">Caenorhabditis brenneri</name>
    <name type="common">Nematode worm</name>
    <dbReference type="NCBI Taxonomy" id="135651"/>
    <lineage>
        <taxon>Eukaryota</taxon>
        <taxon>Metazoa</taxon>
        <taxon>Ecdysozoa</taxon>
        <taxon>Nematoda</taxon>
        <taxon>Chromadorea</taxon>
        <taxon>Rhabditida</taxon>
        <taxon>Rhabditina</taxon>
        <taxon>Rhabditomorpha</taxon>
        <taxon>Rhabditoidea</taxon>
        <taxon>Rhabditidae</taxon>
        <taxon>Peloderinae</taxon>
        <taxon>Caenorhabditis</taxon>
    </lineage>
</organism>
<name>G0M989_CAEBE</name>
<dbReference type="GO" id="GO:0005865">
    <property type="term" value="C:striated muscle thin filament"/>
    <property type="evidence" value="ECO:0007669"/>
    <property type="project" value="EnsemblMetazoa"/>
</dbReference>
<evidence type="ECO:0000313" key="5">
    <source>
        <dbReference type="Proteomes" id="UP000008068"/>
    </source>
</evidence>
<dbReference type="InterPro" id="IPR029006">
    <property type="entry name" value="ADF-H/Gelsolin-like_dom_sf"/>
</dbReference>
<dbReference type="HOGENOM" id="CLU_094004_3_0_1"/>
<accession>G0M989</accession>
<dbReference type="SUPFAM" id="SSF55753">
    <property type="entry name" value="Actin depolymerizing proteins"/>
    <property type="match status" value="1"/>
</dbReference>
<proteinExistence type="inferred from homology"/>
<dbReference type="GO" id="GO:0051015">
    <property type="term" value="F:actin filament binding"/>
    <property type="evidence" value="ECO:0007669"/>
    <property type="project" value="EnsemblMetazoa"/>
</dbReference>
<dbReference type="AlphaFoldDB" id="G0M989"/>
<protein>
    <recommendedName>
        <fullName evidence="3">ADF-H domain-containing protein</fullName>
    </recommendedName>
</protein>
<dbReference type="FunFam" id="3.40.20.10:FF:000101">
    <property type="entry name" value="Actin-depolymerizing factor 2, isoform c"/>
    <property type="match status" value="1"/>
</dbReference>
<dbReference type="GO" id="GO:0051014">
    <property type="term" value="P:actin filament severing"/>
    <property type="evidence" value="ECO:0007669"/>
    <property type="project" value="EnsemblMetazoa"/>
</dbReference>
<dbReference type="eggNOG" id="KOG1735">
    <property type="taxonomic scope" value="Eukaryota"/>
</dbReference>
<reference evidence="5" key="1">
    <citation type="submission" date="2011-07" db="EMBL/GenBank/DDBJ databases">
        <authorList>
            <consortium name="Caenorhabditis brenneri Sequencing and Analysis Consortium"/>
            <person name="Wilson R.K."/>
        </authorList>
    </citation>
    <scope>NUCLEOTIDE SEQUENCE [LARGE SCALE GENOMIC DNA]</scope>
    <source>
        <strain evidence="5">PB2801</strain>
    </source>
</reference>
<dbReference type="STRING" id="135651.G0M989"/>
<dbReference type="GO" id="GO:0030838">
    <property type="term" value="P:positive regulation of actin filament polymerization"/>
    <property type="evidence" value="ECO:0007669"/>
    <property type="project" value="EnsemblMetazoa"/>
</dbReference>
<dbReference type="CDD" id="cd11286">
    <property type="entry name" value="ADF_cofilin_like"/>
    <property type="match status" value="1"/>
</dbReference>
<dbReference type="GO" id="GO:0009792">
    <property type="term" value="P:embryo development ending in birth or egg hatching"/>
    <property type="evidence" value="ECO:0007669"/>
    <property type="project" value="EnsemblMetazoa"/>
</dbReference>
<evidence type="ECO:0000313" key="4">
    <source>
        <dbReference type="EMBL" id="EGT30762.1"/>
    </source>
</evidence>
<dbReference type="OrthoDB" id="10249245at2759"/>
<dbReference type="Gene3D" id="3.40.20.10">
    <property type="entry name" value="Severin"/>
    <property type="match status" value="1"/>
</dbReference>
<dbReference type="OMA" id="YAIYDME"/>
<dbReference type="GO" id="GO:0040011">
    <property type="term" value="P:locomotion"/>
    <property type="evidence" value="ECO:0007669"/>
    <property type="project" value="EnsemblMetazoa"/>
</dbReference>
<dbReference type="InterPro" id="IPR017904">
    <property type="entry name" value="ADF/Cofilin"/>
</dbReference>
<keyword evidence="5" id="KW-1185">Reference proteome</keyword>
<dbReference type="PANTHER" id="PTHR11913">
    <property type="entry name" value="COFILIN-RELATED"/>
    <property type="match status" value="1"/>
</dbReference>
<dbReference type="Proteomes" id="UP000008068">
    <property type="component" value="Unassembled WGS sequence"/>
</dbReference>